<dbReference type="Gene3D" id="1.10.443.10">
    <property type="entry name" value="Intergrase catalytic core"/>
    <property type="match status" value="1"/>
</dbReference>
<name>A2SMR6_METPP</name>
<evidence type="ECO:0000259" key="6">
    <source>
        <dbReference type="PROSITE" id="PS51898"/>
    </source>
</evidence>
<evidence type="ECO:0000256" key="5">
    <source>
        <dbReference type="SAM" id="MobiDB-lite"/>
    </source>
</evidence>
<evidence type="ECO:0000313" key="7">
    <source>
        <dbReference type="EMBL" id="ABM96855.1"/>
    </source>
</evidence>
<dbReference type="GO" id="GO:0006310">
    <property type="term" value="P:DNA recombination"/>
    <property type="evidence" value="ECO:0007669"/>
    <property type="project" value="UniProtKB-KW"/>
</dbReference>
<keyword evidence="3" id="KW-0238">DNA-binding</keyword>
<dbReference type="InterPro" id="IPR010998">
    <property type="entry name" value="Integrase_recombinase_N"/>
</dbReference>
<organism evidence="7 8">
    <name type="scientific">Methylibium petroleiphilum (strain ATCC BAA-1232 / LMG 22953 / PM1)</name>
    <dbReference type="NCBI Taxonomy" id="420662"/>
    <lineage>
        <taxon>Bacteria</taxon>
        <taxon>Pseudomonadati</taxon>
        <taxon>Pseudomonadota</taxon>
        <taxon>Betaproteobacteria</taxon>
        <taxon>Burkholderiales</taxon>
        <taxon>Sphaerotilaceae</taxon>
        <taxon>Methylibium</taxon>
    </lineage>
</organism>
<reference evidence="7 8" key="1">
    <citation type="journal article" date="2007" name="J. Bacteriol.">
        <title>Whole-genome analysis of the methyl tert-butyl ether-degrading beta-proteobacterium Methylibium petroleiphilum PM1.</title>
        <authorList>
            <person name="Kane S.R."/>
            <person name="Chakicherla A.Y."/>
            <person name="Chain P.S.G."/>
            <person name="Schmidt R."/>
            <person name="Shin M.W."/>
            <person name="Legler T.C."/>
            <person name="Scow K.M."/>
            <person name="Larimer F.W."/>
            <person name="Lucas S.M."/>
            <person name="Richardson P.M."/>
            <person name="Hristova K.R."/>
        </authorList>
    </citation>
    <scope>NUCLEOTIDE SEQUENCE [LARGE SCALE GENOMIC DNA]</scope>
    <source>
        <strain evidence="8">ATCC BAA-1232 / LMG 22953 / PM1</strain>
        <plasmid evidence="7 8">RPME01</plasmid>
    </source>
</reference>
<dbReference type="InterPro" id="IPR011010">
    <property type="entry name" value="DNA_brk_join_enz"/>
</dbReference>
<dbReference type="PANTHER" id="PTHR30349">
    <property type="entry name" value="PHAGE INTEGRASE-RELATED"/>
    <property type="match status" value="1"/>
</dbReference>
<accession>A2SMR6</accession>
<dbReference type="GO" id="GO:0003677">
    <property type="term" value="F:DNA binding"/>
    <property type="evidence" value="ECO:0007669"/>
    <property type="project" value="UniProtKB-KW"/>
</dbReference>
<dbReference type="CDD" id="cd00397">
    <property type="entry name" value="DNA_BRE_C"/>
    <property type="match status" value="1"/>
</dbReference>
<evidence type="ECO:0000313" key="8">
    <source>
        <dbReference type="Proteomes" id="UP000000366"/>
    </source>
</evidence>
<dbReference type="EMBL" id="CP000556">
    <property type="protein sequence ID" value="ABM96855.1"/>
    <property type="molecule type" value="Genomic_DNA"/>
</dbReference>
<feature type="domain" description="Tyr recombinase" evidence="6">
    <location>
        <begin position="512"/>
        <end position="785"/>
    </location>
</feature>
<sequence>MLDPSSEPPGDASDAPAKRKRGRPAGVKMRIAADQLRHHHFSFVREIIELPDQPLKKPWERYLAFEGGPSDERHYAARLRELVKLMRFAATERGLAARADVALAGVIPPSPPPSPALPKPSAAAPVRTIPDLDEWVGQRCEALGIDVDFQTQAEWLAEYEEEFGLNAPPVPMPATALPSPSPAPASSGRAPSPALPKRQDRLAALNELAHALAKPPALSDPLSAWLSEDLARRLAGTEVDGRRLPLLTLDNLITFVNLYHYRWWEHVPRLGQERGDRLTAWLAPLSDALGRPLKEVARRPQHEIRLARERALRGSKRYGMVPLDQLAVPPDLSGRDGTFRLPGVNVWGVDTDLDAIFNWMARYATSPRTSASYGSIVERFYLWAVLVKRKPMSSLTEGDMRDYRDFITRPPADWVQERFVMRGGPDWRPFRGPLSPASRKRNFIVISMMLSAMVEKAGYLKGNAAEGVLRSLTVRGPAINIDRTFTDAQWAYVMRRWDEEYASCGPRHADDEEQPFCPDDGHPDQEFTRAALLRRTRLVLELGATTGLRLSEFPTTRLKSIARQVVDGEEVWLMTVLGKGNKLREVLLFDDVREMVEQHHRDMDMMGTAFDPSNTRKLRTLHEDDALSSEPVAPPAAEPDPSALLLPGAPRAADDPDWTLRPLIGALRKAGRRWKLDANGVKVIDEESPRNADRYGSIDPSGLYKSLKRFFELCKKDAAEHGLPTEDAKAFASASTHWMRHFFANTALADGVAAEAVKDAMGHKSLNTTSIYLRTERRRMVEQLGKLKRRGAPGGAG</sequence>
<dbReference type="InterPro" id="IPR050090">
    <property type="entry name" value="Tyrosine_recombinase_XerCD"/>
</dbReference>
<keyword evidence="2" id="KW-0229">DNA integration</keyword>
<feature type="region of interest" description="Disordered" evidence="5">
    <location>
        <begin position="167"/>
        <end position="196"/>
    </location>
</feature>
<keyword evidence="4" id="KW-0233">DNA recombination</keyword>
<evidence type="ECO:0000256" key="1">
    <source>
        <dbReference type="ARBA" id="ARBA00004496"/>
    </source>
</evidence>
<evidence type="ECO:0000256" key="2">
    <source>
        <dbReference type="ARBA" id="ARBA00022908"/>
    </source>
</evidence>
<dbReference type="InterPro" id="IPR022169">
    <property type="entry name" value="DUF3701"/>
</dbReference>
<dbReference type="eggNOG" id="COG0582">
    <property type="taxonomic scope" value="Bacteria"/>
</dbReference>
<proteinExistence type="predicted"/>
<protein>
    <recommendedName>
        <fullName evidence="6">Tyr recombinase domain-containing protein</fullName>
    </recommendedName>
</protein>
<dbReference type="HOGENOM" id="CLU_027562_42_1_4"/>
<dbReference type="GO" id="GO:0015074">
    <property type="term" value="P:DNA integration"/>
    <property type="evidence" value="ECO:0007669"/>
    <property type="project" value="UniProtKB-KW"/>
</dbReference>
<dbReference type="KEGG" id="mpt:Mpe_B0076"/>
<dbReference type="InterPro" id="IPR002104">
    <property type="entry name" value="Integrase_catalytic"/>
</dbReference>
<dbReference type="GO" id="GO:0005737">
    <property type="term" value="C:cytoplasm"/>
    <property type="evidence" value="ECO:0007669"/>
    <property type="project" value="UniProtKB-SubCell"/>
</dbReference>
<dbReference type="Gene3D" id="1.10.150.130">
    <property type="match status" value="1"/>
</dbReference>
<evidence type="ECO:0000256" key="4">
    <source>
        <dbReference type="ARBA" id="ARBA00023172"/>
    </source>
</evidence>
<comment type="subcellular location">
    <subcellularLocation>
        <location evidence="1">Cytoplasm</location>
    </subcellularLocation>
</comment>
<geneLocation type="plasmid" evidence="7 8">
    <name>RPME01</name>
</geneLocation>
<keyword evidence="7" id="KW-0614">Plasmid</keyword>
<keyword evidence="8" id="KW-1185">Reference proteome</keyword>
<evidence type="ECO:0000256" key="3">
    <source>
        <dbReference type="ARBA" id="ARBA00023125"/>
    </source>
</evidence>
<dbReference type="SUPFAM" id="SSF56349">
    <property type="entry name" value="DNA breaking-rejoining enzymes"/>
    <property type="match status" value="1"/>
</dbReference>
<feature type="region of interest" description="Disordered" evidence="5">
    <location>
        <begin position="625"/>
        <end position="651"/>
    </location>
</feature>
<dbReference type="Proteomes" id="UP000000366">
    <property type="component" value="Plasmid RPME01"/>
</dbReference>
<gene>
    <name evidence="7" type="ordered locus">Mpe_B0076</name>
</gene>
<dbReference type="AlphaFoldDB" id="A2SMR6"/>
<dbReference type="PROSITE" id="PS51898">
    <property type="entry name" value="TYR_RECOMBINASE"/>
    <property type="match status" value="1"/>
</dbReference>
<feature type="region of interest" description="Disordered" evidence="5">
    <location>
        <begin position="1"/>
        <end position="25"/>
    </location>
</feature>
<dbReference type="InterPro" id="IPR013762">
    <property type="entry name" value="Integrase-like_cat_sf"/>
</dbReference>
<dbReference type="PANTHER" id="PTHR30349:SF77">
    <property type="entry name" value="TYROSINE RECOMBINASE XERC"/>
    <property type="match status" value="1"/>
</dbReference>
<dbReference type="Pfam" id="PF12482">
    <property type="entry name" value="DUF3701"/>
    <property type="match status" value="1"/>
</dbReference>
<feature type="compositionally biased region" description="Low complexity" evidence="5">
    <location>
        <begin position="173"/>
        <end position="196"/>
    </location>
</feature>